<proteinExistence type="predicted"/>
<dbReference type="RefSeq" id="WP_029866081.1">
    <property type="nucleotide sequence ID" value="NZ_AWSQ01000001.1"/>
</dbReference>
<dbReference type="Pfam" id="PF04909">
    <property type="entry name" value="Amidohydro_2"/>
    <property type="match status" value="1"/>
</dbReference>
<dbReference type="Gene3D" id="3.20.20.140">
    <property type="entry name" value="Metal-dependent hydrolases"/>
    <property type="match status" value="1"/>
</dbReference>
<dbReference type="GO" id="GO:0016787">
    <property type="term" value="F:hydrolase activity"/>
    <property type="evidence" value="ECO:0007669"/>
    <property type="project" value="UniProtKB-KW"/>
</dbReference>
<evidence type="ECO:0000313" key="4">
    <source>
        <dbReference type="Proteomes" id="UP000030063"/>
    </source>
</evidence>
<sequence>MTTIIDCDCHNYWMSAEVLLPYMDGIFKDFFIRGEQPGPVGAFPHGHRPWLHPEGFKRADINPATQEEHYSLMKEKHLDRYNIDYAILTGDEALEASTLANPYYAAALVRAYNDWMVDYWLPKDSRFKGSLVISPTDPHGAAAEIRRLGGHPDIVQVLASHGAQRPYGDPFYHPIYEACAEMGLPFAIHLGGQGGVNSNPIGAGPTTFFWETHALLPQSAMTHVASMIAQGVFEKWPDLYFVVIECGVAWVPSLLWRLDANYKALRKETPWLKMLPSEYFKRNIRFTTQPLEQPGTKVEHLWAILEAMDGENTLLFASDYPHWDYDSVESLHIPPQWRDSILGGNALKVYSRLPQPKTLAKTA</sequence>
<dbReference type="AlphaFoldDB" id="A0A0A1YM86"/>
<dbReference type="InterPro" id="IPR032466">
    <property type="entry name" value="Metal_Hydrolase"/>
</dbReference>
<dbReference type="GO" id="GO:0005737">
    <property type="term" value="C:cytoplasm"/>
    <property type="evidence" value="ECO:0007669"/>
    <property type="project" value="TreeGrafter"/>
</dbReference>
<gene>
    <name evidence="3" type="ORF">TMS3_0103285</name>
</gene>
<keyword evidence="1" id="KW-0456">Lyase</keyword>
<dbReference type="OrthoDB" id="8617321at2"/>
<organism evidence="3 4">
    <name type="scientific">Pseudomonas taeanensis MS-3</name>
    <dbReference type="NCBI Taxonomy" id="1395571"/>
    <lineage>
        <taxon>Bacteria</taxon>
        <taxon>Pseudomonadati</taxon>
        <taxon>Pseudomonadota</taxon>
        <taxon>Gammaproteobacteria</taxon>
        <taxon>Pseudomonadales</taxon>
        <taxon>Pseudomonadaceae</taxon>
        <taxon>Pseudomonas</taxon>
    </lineage>
</organism>
<reference evidence="3 4" key="1">
    <citation type="journal article" date="2014" name="Genome Announc.">
        <title>Draft Genome Sequence of Petroleum Oil-Degrading Marine Bacterium Pseudomonas taeanensis Strain MS-3, Isolated from a Crude Oil-Contaminated Seashore.</title>
        <authorList>
            <person name="Lee S.Y."/>
            <person name="Kim S.H."/>
            <person name="Lee D.G."/>
            <person name="Shin S."/>
            <person name="Yun S.H."/>
            <person name="Choi C.W."/>
            <person name="Chung Y.H."/>
            <person name="Choi J.S."/>
            <person name="Kahng H.Y."/>
            <person name="Kim S.I."/>
        </authorList>
    </citation>
    <scope>NUCLEOTIDE SEQUENCE [LARGE SCALE GENOMIC DNA]</scope>
    <source>
        <strain evidence="3 4">MS-3</strain>
    </source>
</reference>
<keyword evidence="4" id="KW-1185">Reference proteome</keyword>
<evidence type="ECO:0000256" key="1">
    <source>
        <dbReference type="ARBA" id="ARBA00023239"/>
    </source>
</evidence>
<accession>A0A0A1YM86</accession>
<protein>
    <submittedName>
        <fullName evidence="3">Amidohydrolase</fullName>
    </submittedName>
</protein>
<feature type="domain" description="Amidohydrolase-related" evidence="2">
    <location>
        <begin position="6"/>
        <end position="351"/>
    </location>
</feature>
<dbReference type="GO" id="GO:0019748">
    <property type="term" value="P:secondary metabolic process"/>
    <property type="evidence" value="ECO:0007669"/>
    <property type="project" value="TreeGrafter"/>
</dbReference>
<dbReference type="PANTHER" id="PTHR21240:SF28">
    <property type="entry name" value="ISO-OROTATE DECARBOXYLASE (EUROFUNG)"/>
    <property type="match status" value="1"/>
</dbReference>
<dbReference type="EMBL" id="AWSQ01000001">
    <property type="protein sequence ID" value="KFX70985.1"/>
    <property type="molecule type" value="Genomic_DNA"/>
</dbReference>
<dbReference type="Proteomes" id="UP000030063">
    <property type="component" value="Unassembled WGS sequence"/>
</dbReference>
<keyword evidence="3" id="KW-0378">Hydrolase</keyword>
<evidence type="ECO:0000259" key="2">
    <source>
        <dbReference type="Pfam" id="PF04909"/>
    </source>
</evidence>
<dbReference type="InterPro" id="IPR032465">
    <property type="entry name" value="ACMSD"/>
</dbReference>
<dbReference type="GO" id="GO:0016831">
    <property type="term" value="F:carboxy-lyase activity"/>
    <property type="evidence" value="ECO:0007669"/>
    <property type="project" value="InterPro"/>
</dbReference>
<comment type="caution">
    <text evidence="3">The sequence shown here is derived from an EMBL/GenBank/DDBJ whole genome shotgun (WGS) entry which is preliminary data.</text>
</comment>
<dbReference type="SUPFAM" id="SSF51556">
    <property type="entry name" value="Metallo-dependent hydrolases"/>
    <property type="match status" value="1"/>
</dbReference>
<dbReference type="STRING" id="1395571.TMS3_0103285"/>
<dbReference type="eggNOG" id="COG2159">
    <property type="taxonomic scope" value="Bacteria"/>
</dbReference>
<dbReference type="PANTHER" id="PTHR21240">
    <property type="entry name" value="2-AMINO-3-CARBOXYLMUCONATE-6-SEMIALDEHYDE DECARBOXYLASE"/>
    <property type="match status" value="1"/>
</dbReference>
<evidence type="ECO:0000313" key="3">
    <source>
        <dbReference type="EMBL" id="KFX70985.1"/>
    </source>
</evidence>
<name>A0A0A1YM86_9PSED</name>
<dbReference type="InterPro" id="IPR006680">
    <property type="entry name" value="Amidohydro-rel"/>
</dbReference>